<sequence>MTPTAVSSHPTIGFKKVSILIWELGMSSMFCYIVHLCCCQSAYSGLKMQISIVYQPFLDATNDHMLGELWTGKQNPYTGLFDGYDFGFCLVKEGRGL</sequence>
<proteinExistence type="predicted"/>
<feature type="transmembrane region" description="Helical" evidence="1">
    <location>
        <begin position="20"/>
        <end position="39"/>
    </location>
</feature>
<keyword evidence="1" id="KW-1133">Transmembrane helix</keyword>
<keyword evidence="1" id="KW-0472">Membrane</keyword>
<dbReference type="Proteomes" id="UP000235145">
    <property type="component" value="Unassembled WGS sequence"/>
</dbReference>
<dbReference type="EMBL" id="NBSK02000001">
    <property type="protein sequence ID" value="KAJ0226282.1"/>
    <property type="molecule type" value="Genomic_DNA"/>
</dbReference>
<keyword evidence="1" id="KW-0812">Transmembrane</keyword>
<organism evidence="2 3">
    <name type="scientific">Lactuca sativa</name>
    <name type="common">Garden lettuce</name>
    <dbReference type="NCBI Taxonomy" id="4236"/>
    <lineage>
        <taxon>Eukaryota</taxon>
        <taxon>Viridiplantae</taxon>
        <taxon>Streptophyta</taxon>
        <taxon>Embryophyta</taxon>
        <taxon>Tracheophyta</taxon>
        <taxon>Spermatophyta</taxon>
        <taxon>Magnoliopsida</taxon>
        <taxon>eudicotyledons</taxon>
        <taxon>Gunneridae</taxon>
        <taxon>Pentapetalae</taxon>
        <taxon>asterids</taxon>
        <taxon>campanulids</taxon>
        <taxon>Asterales</taxon>
        <taxon>Asteraceae</taxon>
        <taxon>Cichorioideae</taxon>
        <taxon>Cichorieae</taxon>
        <taxon>Lactucinae</taxon>
        <taxon>Lactuca</taxon>
    </lineage>
</organism>
<reference evidence="2 3" key="1">
    <citation type="journal article" date="2017" name="Nat. Commun.">
        <title>Genome assembly with in vitro proximity ligation data and whole-genome triplication in lettuce.</title>
        <authorList>
            <person name="Reyes-Chin-Wo S."/>
            <person name="Wang Z."/>
            <person name="Yang X."/>
            <person name="Kozik A."/>
            <person name="Arikit S."/>
            <person name="Song C."/>
            <person name="Xia L."/>
            <person name="Froenicke L."/>
            <person name="Lavelle D.O."/>
            <person name="Truco M.J."/>
            <person name="Xia R."/>
            <person name="Zhu S."/>
            <person name="Xu C."/>
            <person name="Xu H."/>
            <person name="Xu X."/>
            <person name="Cox K."/>
            <person name="Korf I."/>
            <person name="Meyers B.C."/>
            <person name="Michelmore R.W."/>
        </authorList>
    </citation>
    <scope>NUCLEOTIDE SEQUENCE [LARGE SCALE GENOMIC DNA]</scope>
    <source>
        <strain evidence="3">cv. Salinas</strain>
        <tissue evidence="2">Seedlings</tissue>
    </source>
</reference>
<gene>
    <name evidence="2" type="ORF">LSAT_V11C100024080</name>
</gene>
<evidence type="ECO:0000256" key="1">
    <source>
        <dbReference type="SAM" id="Phobius"/>
    </source>
</evidence>
<evidence type="ECO:0000313" key="3">
    <source>
        <dbReference type="Proteomes" id="UP000235145"/>
    </source>
</evidence>
<evidence type="ECO:0000313" key="2">
    <source>
        <dbReference type="EMBL" id="KAJ0226282.1"/>
    </source>
</evidence>
<keyword evidence="3" id="KW-1185">Reference proteome</keyword>
<dbReference type="AlphaFoldDB" id="A0A9R1WGG3"/>
<accession>A0A9R1WGG3</accession>
<name>A0A9R1WGG3_LACSA</name>
<protein>
    <submittedName>
        <fullName evidence="2">Uncharacterized protein</fullName>
    </submittedName>
</protein>
<comment type="caution">
    <text evidence="2">The sequence shown here is derived from an EMBL/GenBank/DDBJ whole genome shotgun (WGS) entry which is preliminary data.</text>
</comment>